<sequence>MSNIEEYSLCYSGCEEPIKEGDRYVIEGNGDTHHAKCFDEWADEEFRYKFNDHAYRTK</sequence>
<evidence type="ECO:0000313" key="1">
    <source>
        <dbReference type="EMBL" id="GAF10727.1"/>
    </source>
</evidence>
<dbReference type="RefSeq" id="WP_156327243.1">
    <property type="nucleotide sequence ID" value="NZ_BAVZ01000033.1"/>
</dbReference>
<comment type="caution">
    <text evidence="1">The sequence shown here is derived from an EMBL/GenBank/DDBJ whole genome shotgun (WGS) entry which is preliminary data.</text>
</comment>
<dbReference type="STRING" id="1236976.JCM16418_4946"/>
<dbReference type="Proteomes" id="UP000019364">
    <property type="component" value="Unassembled WGS sequence"/>
</dbReference>
<organism evidence="1 2">
    <name type="scientific">Paenibacillus pini JCM 16418</name>
    <dbReference type="NCBI Taxonomy" id="1236976"/>
    <lineage>
        <taxon>Bacteria</taxon>
        <taxon>Bacillati</taxon>
        <taxon>Bacillota</taxon>
        <taxon>Bacilli</taxon>
        <taxon>Bacillales</taxon>
        <taxon>Paenibacillaceae</taxon>
        <taxon>Paenibacillus</taxon>
    </lineage>
</organism>
<name>W7YQB6_9BACL</name>
<dbReference type="AlphaFoldDB" id="W7YQB6"/>
<gene>
    <name evidence="1" type="ORF">JCM16418_4946</name>
</gene>
<accession>W7YQB6</accession>
<evidence type="ECO:0000313" key="2">
    <source>
        <dbReference type="Proteomes" id="UP000019364"/>
    </source>
</evidence>
<reference evidence="1 2" key="1">
    <citation type="journal article" date="2014" name="Genome Announc.">
        <title>Draft Genome Sequence of Paenibacillus pini JCM 16418T, Isolated from the Rhizosphere of Pine Tree.</title>
        <authorList>
            <person name="Yuki M."/>
            <person name="Oshima K."/>
            <person name="Suda W."/>
            <person name="Oshida Y."/>
            <person name="Kitamura K."/>
            <person name="Iida Y."/>
            <person name="Hattori M."/>
            <person name="Ohkuma M."/>
        </authorList>
    </citation>
    <scope>NUCLEOTIDE SEQUENCE [LARGE SCALE GENOMIC DNA]</scope>
    <source>
        <strain evidence="1 2">JCM 16418</strain>
    </source>
</reference>
<proteinExistence type="predicted"/>
<protein>
    <submittedName>
        <fullName evidence="1">Uncharacterized protein</fullName>
    </submittedName>
</protein>
<keyword evidence="2" id="KW-1185">Reference proteome</keyword>
<dbReference type="EMBL" id="BAVZ01000033">
    <property type="protein sequence ID" value="GAF10727.1"/>
    <property type="molecule type" value="Genomic_DNA"/>
</dbReference>